<dbReference type="EC" id="3.2.1.17" evidence="3"/>
<proteinExistence type="inferred from homology"/>
<accession>A0A396BPN6</accession>
<dbReference type="Proteomes" id="UP000266644">
    <property type="component" value="Unassembled WGS sequence"/>
</dbReference>
<dbReference type="Gene3D" id="1.10.530.40">
    <property type="match status" value="1"/>
</dbReference>
<dbReference type="GO" id="GO:0003796">
    <property type="term" value="F:lysozyme activity"/>
    <property type="evidence" value="ECO:0007669"/>
    <property type="project" value="UniProtKB-EC"/>
</dbReference>
<dbReference type="Pfam" id="PF00959">
    <property type="entry name" value="Phage_lysozyme"/>
    <property type="match status" value="1"/>
</dbReference>
<dbReference type="GO" id="GO:0016998">
    <property type="term" value="P:cell wall macromolecule catabolic process"/>
    <property type="evidence" value="ECO:0007669"/>
    <property type="project" value="InterPro"/>
</dbReference>
<evidence type="ECO:0000256" key="3">
    <source>
        <dbReference type="RuleBase" id="RU003788"/>
    </source>
</evidence>
<evidence type="ECO:0000256" key="1">
    <source>
        <dbReference type="ARBA" id="ARBA00022529"/>
    </source>
</evidence>
<dbReference type="GO" id="GO:0009253">
    <property type="term" value="P:peptidoglycan catabolic process"/>
    <property type="evidence" value="ECO:0007669"/>
    <property type="project" value="InterPro"/>
</dbReference>
<dbReference type="InterPro" id="IPR023347">
    <property type="entry name" value="Lysozyme_dom_sf"/>
</dbReference>
<comment type="catalytic activity">
    <reaction evidence="3">
        <text>Hydrolysis of (1-&gt;4)-beta-linkages between N-acetylmuramic acid and N-acetyl-D-glucosamine residues in a peptidoglycan and between N-acetyl-D-glucosamine residues in chitodextrins.</text>
        <dbReference type="EC" id="3.2.1.17"/>
    </reaction>
</comment>
<dbReference type="AlphaFoldDB" id="A0A396BPN6"/>
<keyword evidence="3" id="KW-0326">Glycosidase</keyword>
<name>A0A396BPN6_BACFG</name>
<dbReference type="InterPro" id="IPR002196">
    <property type="entry name" value="Glyco_hydro_24"/>
</dbReference>
<keyword evidence="2 3" id="KW-0081">Bacteriolytic enzyme</keyword>
<reference evidence="4 5" key="1">
    <citation type="submission" date="2018-08" db="EMBL/GenBank/DDBJ databases">
        <title>A genome reference for cultivated species of the human gut microbiota.</title>
        <authorList>
            <person name="Zou Y."/>
            <person name="Xue W."/>
            <person name="Luo G."/>
        </authorList>
    </citation>
    <scope>NUCLEOTIDE SEQUENCE [LARGE SCALE GENOMIC DNA]</scope>
    <source>
        <strain evidence="4 5">AM18-6</strain>
    </source>
</reference>
<keyword evidence="1 3" id="KW-0929">Antimicrobial</keyword>
<dbReference type="GO" id="GO:0042742">
    <property type="term" value="P:defense response to bacterium"/>
    <property type="evidence" value="ECO:0007669"/>
    <property type="project" value="UniProtKB-KW"/>
</dbReference>
<dbReference type="RefSeq" id="WP_122330624.1">
    <property type="nucleotide sequence ID" value="NZ_JAQDYY010000019.1"/>
</dbReference>
<evidence type="ECO:0000313" key="4">
    <source>
        <dbReference type="EMBL" id="RHH07940.1"/>
    </source>
</evidence>
<protein>
    <recommendedName>
        <fullName evidence="3">Lysozyme</fullName>
        <ecNumber evidence="3">3.2.1.17</ecNumber>
    </recommendedName>
</protein>
<dbReference type="GO" id="GO:0031640">
    <property type="term" value="P:killing of cells of another organism"/>
    <property type="evidence" value="ECO:0007669"/>
    <property type="project" value="UniProtKB-KW"/>
</dbReference>
<keyword evidence="3 4" id="KW-0378">Hydrolase</keyword>
<evidence type="ECO:0000256" key="2">
    <source>
        <dbReference type="ARBA" id="ARBA00022638"/>
    </source>
</evidence>
<comment type="similarity">
    <text evidence="3">Belongs to the glycosyl hydrolase 24 family.</text>
</comment>
<dbReference type="EMBL" id="QRJE01000032">
    <property type="protein sequence ID" value="RHH07940.1"/>
    <property type="molecule type" value="Genomic_DNA"/>
</dbReference>
<organism evidence="4 5">
    <name type="scientific">Bacteroides fragilis</name>
    <dbReference type="NCBI Taxonomy" id="817"/>
    <lineage>
        <taxon>Bacteria</taxon>
        <taxon>Pseudomonadati</taxon>
        <taxon>Bacteroidota</taxon>
        <taxon>Bacteroidia</taxon>
        <taxon>Bacteroidales</taxon>
        <taxon>Bacteroidaceae</taxon>
        <taxon>Bacteroides</taxon>
    </lineage>
</organism>
<evidence type="ECO:0000313" key="5">
    <source>
        <dbReference type="Proteomes" id="UP000266644"/>
    </source>
</evidence>
<gene>
    <name evidence="4" type="ORF">DW228_18265</name>
</gene>
<sequence>MTETLHYERGQPEPGLFEEAVVLIKKYEGWHGKKHYPYVGYGHRLLKGETFDHRITESFADSLLRNDLRQKCSRFRQFGTDSLLLGTLAYNVGERNLLGDKKCPPSILIKKLERGERDIYCEYLSFCRYKGKIIPSLKRRREEEFQKLFIKTNNQRQ</sequence>
<comment type="caution">
    <text evidence="4">The sequence shown here is derived from an EMBL/GenBank/DDBJ whole genome shotgun (WGS) entry which is preliminary data.</text>
</comment>
<dbReference type="SUPFAM" id="SSF53955">
    <property type="entry name" value="Lysozyme-like"/>
    <property type="match status" value="1"/>
</dbReference>
<dbReference type="InterPro" id="IPR023346">
    <property type="entry name" value="Lysozyme-like_dom_sf"/>
</dbReference>